<evidence type="ECO:0000256" key="1">
    <source>
        <dbReference type="SAM" id="MobiDB-lite"/>
    </source>
</evidence>
<feature type="region of interest" description="Disordered" evidence="1">
    <location>
        <begin position="57"/>
        <end position="158"/>
    </location>
</feature>
<dbReference type="PANTHER" id="PTHR23274">
    <property type="entry name" value="DNA HELICASE-RELATED"/>
    <property type="match status" value="1"/>
</dbReference>
<feature type="non-terminal residue" evidence="2">
    <location>
        <position position="289"/>
    </location>
</feature>
<dbReference type="PANTHER" id="PTHR23274:SF51">
    <property type="entry name" value="OS03G0423850 PROTEIN"/>
    <property type="match status" value="1"/>
</dbReference>
<dbReference type="SUPFAM" id="SSF52540">
    <property type="entry name" value="P-loop containing nucleoside triphosphate hydrolases"/>
    <property type="match status" value="1"/>
</dbReference>
<dbReference type="GO" id="GO:0006260">
    <property type="term" value="P:DNA replication"/>
    <property type="evidence" value="ECO:0007669"/>
    <property type="project" value="TreeGrafter"/>
</dbReference>
<evidence type="ECO:0000313" key="3">
    <source>
        <dbReference type="Proteomes" id="UP001177744"/>
    </source>
</evidence>
<accession>A0AA40LGL7</accession>
<dbReference type="EMBL" id="JAULJE010000017">
    <property type="protein sequence ID" value="KAK1332806.1"/>
    <property type="molecule type" value="Genomic_DNA"/>
</dbReference>
<gene>
    <name evidence="2" type="ORF">QTO34_006337</name>
</gene>
<reference evidence="2" key="1">
    <citation type="submission" date="2023-06" db="EMBL/GenBank/DDBJ databases">
        <title>Reference genome for the Northern bat (Eptesicus nilssonii), a most northern bat species.</title>
        <authorList>
            <person name="Laine V.N."/>
            <person name="Pulliainen A.T."/>
            <person name="Lilley T.M."/>
        </authorList>
    </citation>
    <scope>NUCLEOTIDE SEQUENCE</scope>
    <source>
        <strain evidence="2">BLF_Eptnil</strain>
        <tissue evidence="2">Kidney</tissue>
    </source>
</reference>
<organism evidence="2 3">
    <name type="scientific">Cnephaeus nilssonii</name>
    <name type="common">Northern bat</name>
    <name type="synonym">Eptesicus nilssonii</name>
    <dbReference type="NCBI Taxonomy" id="3371016"/>
    <lineage>
        <taxon>Eukaryota</taxon>
        <taxon>Metazoa</taxon>
        <taxon>Chordata</taxon>
        <taxon>Craniata</taxon>
        <taxon>Vertebrata</taxon>
        <taxon>Euteleostomi</taxon>
        <taxon>Mammalia</taxon>
        <taxon>Eutheria</taxon>
        <taxon>Laurasiatheria</taxon>
        <taxon>Chiroptera</taxon>
        <taxon>Yangochiroptera</taxon>
        <taxon>Vespertilionidae</taxon>
        <taxon>Cnephaeus</taxon>
    </lineage>
</organism>
<sequence>MRVQLQDDRSAEIFSQQLLEIGNGKNKGIYELNNIIQSNIQSEAVTYKSVDTVVEADEAPHPDPGVRGLTRTQGARPHLDPRVRGLTRSQGHATSPGYWGARPPLDPGACGLTRTWGRAASPGPGTQLHPDTGARGLSRTQGRTASLEPGTQPHPDSANRIFEFTRSARDATARTAIENRLKKLMSNMVEATILTGPFKGEDVLIPGIPVIPTDMPFQFKRLQFPIRLVFEITINKAQGQSLELCGLDLDTDCFSHGQLYVACSRVGKPDNLYICTDNGTTKNIVYPQY</sequence>
<name>A0AA40LGL7_CNENI</name>
<dbReference type="Proteomes" id="UP001177744">
    <property type="component" value="Unassembled WGS sequence"/>
</dbReference>
<comment type="caution">
    <text evidence="2">The sequence shown here is derived from an EMBL/GenBank/DDBJ whole genome shotgun (WGS) entry which is preliminary data.</text>
</comment>
<proteinExistence type="predicted"/>
<evidence type="ECO:0000313" key="2">
    <source>
        <dbReference type="EMBL" id="KAK1332806.1"/>
    </source>
</evidence>
<dbReference type="AlphaFoldDB" id="A0AA40LGL7"/>
<dbReference type="InterPro" id="IPR027417">
    <property type="entry name" value="P-loop_NTPase"/>
</dbReference>
<dbReference type="GO" id="GO:0005657">
    <property type="term" value="C:replication fork"/>
    <property type="evidence" value="ECO:0007669"/>
    <property type="project" value="TreeGrafter"/>
</dbReference>
<protein>
    <recommendedName>
        <fullName evidence="4">DNA helicase</fullName>
    </recommendedName>
</protein>
<evidence type="ECO:0008006" key="4">
    <source>
        <dbReference type="Google" id="ProtNLM"/>
    </source>
</evidence>
<keyword evidence="3" id="KW-1185">Reference proteome</keyword>